<accession>A0A6N2C9V5</accession>
<comment type="caution">
    <text evidence="1">The sequence shown here is derived from an EMBL/GenBank/DDBJ whole genome shotgun (WGS) entry which is preliminary data.</text>
</comment>
<organism evidence="1">
    <name type="scientific">Solanum chilense</name>
    <name type="common">Tomato</name>
    <name type="synonym">Lycopersicon chilense</name>
    <dbReference type="NCBI Taxonomy" id="4083"/>
    <lineage>
        <taxon>Eukaryota</taxon>
        <taxon>Viridiplantae</taxon>
        <taxon>Streptophyta</taxon>
        <taxon>Embryophyta</taxon>
        <taxon>Tracheophyta</taxon>
        <taxon>Spermatophyta</taxon>
        <taxon>Magnoliopsida</taxon>
        <taxon>eudicotyledons</taxon>
        <taxon>Gunneridae</taxon>
        <taxon>Pentapetalae</taxon>
        <taxon>asterids</taxon>
        <taxon>lamiids</taxon>
        <taxon>Solanales</taxon>
        <taxon>Solanaceae</taxon>
        <taxon>Solanoideae</taxon>
        <taxon>Solaneae</taxon>
        <taxon>Solanum</taxon>
        <taxon>Solanum subgen. Lycopersicon</taxon>
    </lineage>
</organism>
<reference evidence="1" key="1">
    <citation type="submission" date="2019-05" db="EMBL/GenBank/DDBJ databases">
        <title>The de novo reference genome and transcriptome assemblies of the wild tomato species Solanum chilense.</title>
        <authorList>
            <person name="Stam R."/>
            <person name="Nosenko T."/>
            <person name="Hoerger A.C."/>
            <person name="Stephan W."/>
            <person name="Seidel M.A."/>
            <person name="Kuhn J.M.M."/>
            <person name="Haberer G."/>
            <person name="Tellier A."/>
        </authorList>
    </citation>
    <scope>NUCLEOTIDE SEQUENCE</scope>
    <source>
        <tissue evidence="1">Mature leaves</tissue>
    </source>
</reference>
<proteinExistence type="predicted"/>
<gene>
    <name evidence="1" type="ORF">EJD97_024169</name>
</gene>
<sequence>MKDKMGVIVPYMQPGVIVPCEDIKNNIGVIVPYGLLCPVKTKKNDRGYCALYAIKRLLCHLKT</sequence>
<dbReference type="AlphaFoldDB" id="A0A6N2C9V5"/>
<protein>
    <submittedName>
        <fullName evidence="1">Uncharacterized protein</fullName>
    </submittedName>
</protein>
<dbReference type="EMBL" id="RXGB01000818">
    <property type="protein sequence ID" value="TMX01602.1"/>
    <property type="molecule type" value="Genomic_DNA"/>
</dbReference>
<evidence type="ECO:0000313" key="1">
    <source>
        <dbReference type="EMBL" id="TMX01602.1"/>
    </source>
</evidence>
<name>A0A6N2C9V5_SOLCI</name>